<evidence type="ECO:0000256" key="4">
    <source>
        <dbReference type="SAM" id="MobiDB-lite"/>
    </source>
</evidence>
<dbReference type="InterPro" id="IPR001117">
    <property type="entry name" value="Cu-oxidase_2nd"/>
</dbReference>
<protein>
    <submittedName>
        <fullName evidence="9">Multicopper oxidase family protein</fullName>
    </submittedName>
</protein>
<dbReference type="SUPFAM" id="SSF49503">
    <property type="entry name" value="Cupredoxins"/>
    <property type="match status" value="3"/>
</dbReference>
<dbReference type="RefSeq" id="WP_119933553.1">
    <property type="nucleotide sequence ID" value="NZ_JAAVUN010000027.1"/>
</dbReference>
<dbReference type="AlphaFoldDB" id="A0A846TMN9"/>
<evidence type="ECO:0000256" key="3">
    <source>
        <dbReference type="ARBA" id="ARBA00023008"/>
    </source>
</evidence>
<feature type="signal peptide" evidence="5">
    <location>
        <begin position="1"/>
        <end position="28"/>
    </location>
</feature>
<dbReference type="CDD" id="cd13896">
    <property type="entry name" value="CuRO_3_CopA"/>
    <property type="match status" value="1"/>
</dbReference>
<gene>
    <name evidence="9" type="ORF">GTW58_11165</name>
</gene>
<keyword evidence="10" id="KW-1185">Reference proteome</keyword>
<evidence type="ECO:0000256" key="1">
    <source>
        <dbReference type="ARBA" id="ARBA00022723"/>
    </source>
</evidence>
<dbReference type="Gene3D" id="2.60.40.420">
    <property type="entry name" value="Cupredoxins - blue copper proteins"/>
    <property type="match status" value="3"/>
</dbReference>
<feature type="region of interest" description="Disordered" evidence="4">
    <location>
        <begin position="193"/>
        <end position="215"/>
    </location>
</feature>
<evidence type="ECO:0000256" key="5">
    <source>
        <dbReference type="SAM" id="SignalP"/>
    </source>
</evidence>
<evidence type="ECO:0000313" key="9">
    <source>
        <dbReference type="EMBL" id="NKE10478.1"/>
    </source>
</evidence>
<keyword evidence="3" id="KW-0186">Copper</keyword>
<dbReference type="InterPro" id="IPR045087">
    <property type="entry name" value="Cu-oxidase_fam"/>
</dbReference>
<evidence type="ECO:0000256" key="2">
    <source>
        <dbReference type="ARBA" id="ARBA00023002"/>
    </source>
</evidence>
<dbReference type="InterPro" id="IPR011707">
    <property type="entry name" value="Cu-oxidase-like_N"/>
</dbReference>
<dbReference type="InterPro" id="IPR034279">
    <property type="entry name" value="CuRO_3_CopA"/>
</dbReference>
<dbReference type="CDD" id="cd13870">
    <property type="entry name" value="CuRO_2_CopA_like_1"/>
    <property type="match status" value="1"/>
</dbReference>
<keyword evidence="5" id="KW-0732">Signal</keyword>
<evidence type="ECO:0000259" key="7">
    <source>
        <dbReference type="Pfam" id="PF07731"/>
    </source>
</evidence>
<evidence type="ECO:0000259" key="8">
    <source>
        <dbReference type="Pfam" id="PF07732"/>
    </source>
</evidence>
<feature type="chain" id="PRO_5033051120" evidence="5">
    <location>
        <begin position="29"/>
        <end position="498"/>
    </location>
</feature>
<sequence length="498" mass="52832">MNQVSRRRMLTGGFGLLGAGVLAGGAPAAGSSAAPSLPGRALVEKTLVAQPATLDLGGLQVDTWAYGDTVPGPLIRATAGDRLRITVDNQLPAETTVHWHGIALEAAADGVPGLTQDPIATGSTYTYDFTAPDPGTYFYHPHVGLQLDRALYAPLIIDDPKEPGCYDHEWVLVLDDWLDGTGRTPEDVLQALTSSSGNGAGHGGMTGMDHGDMDMSSPEAMGGMDHAPMKGGGDSPYGEDAGDVTYPHYLVNGKVPEAPDVLAAKPGDRVRLRIINAAADTIFTVALGGHRMEVTHTDGFPVKPQETDALAIGMGERYDAIVTLADGVFPFVTAPMGKDGQAMALIRTGSGAAPAPTVTPKELRCPALIGAELEPADSARLETRDVEVALPMALTGQMDPYQWGFNGAPYGKNDPLMIREGQRVQLDAANQTMMAHPLHVHGHTFALPNGLRKDTVMLAPMQSLALQLQADNPGDWMVHCHNLYHGEAGMMIEMRYRR</sequence>
<dbReference type="Pfam" id="PF00394">
    <property type="entry name" value="Cu-oxidase"/>
    <property type="match status" value="1"/>
</dbReference>
<evidence type="ECO:0000313" key="10">
    <source>
        <dbReference type="Proteomes" id="UP000521379"/>
    </source>
</evidence>
<accession>A0A846TMN9</accession>
<name>A0A846TMN9_9MICC</name>
<keyword evidence="1" id="KW-0479">Metal-binding</keyword>
<comment type="caution">
    <text evidence="9">The sequence shown here is derived from an EMBL/GenBank/DDBJ whole genome shotgun (WGS) entry which is preliminary data.</text>
</comment>
<dbReference type="Pfam" id="PF07732">
    <property type="entry name" value="Cu-oxidase_3"/>
    <property type="match status" value="1"/>
</dbReference>
<dbReference type="InterPro" id="IPR008972">
    <property type="entry name" value="Cupredoxin"/>
</dbReference>
<dbReference type="CDD" id="cd13861">
    <property type="entry name" value="CuRO_1_CumA_like"/>
    <property type="match status" value="1"/>
</dbReference>
<dbReference type="InterPro" id="IPR011706">
    <property type="entry name" value="Cu-oxidase_C"/>
</dbReference>
<reference evidence="9 10" key="1">
    <citation type="submission" date="2020-02" db="EMBL/GenBank/DDBJ databases">
        <authorList>
            <person name="Sun Q."/>
        </authorList>
    </citation>
    <scope>NUCLEOTIDE SEQUENCE [LARGE SCALE GENOMIC DNA]</scope>
    <source>
        <strain evidence="9 10">YIM 13062</strain>
    </source>
</reference>
<organism evidence="9 10">
    <name type="scientific">Kocuria subflava</name>
    <dbReference type="NCBI Taxonomy" id="1736139"/>
    <lineage>
        <taxon>Bacteria</taxon>
        <taxon>Bacillati</taxon>
        <taxon>Actinomycetota</taxon>
        <taxon>Actinomycetes</taxon>
        <taxon>Micrococcales</taxon>
        <taxon>Micrococcaceae</taxon>
        <taxon>Kocuria</taxon>
    </lineage>
</organism>
<proteinExistence type="predicted"/>
<dbReference type="Proteomes" id="UP000521379">
    <property type="component" value="Unassembled WGS sequence"/>
</dbReference>
<dbReference type="PROSITE" id="PS51318">
    <property type="entry name" value="TAT"/>
    <property type="match status" value="1"/>
</dbReference>
<dbReference type="InterPro" id="IPR002355">
    <property type="entry name" value="Cu_oxidase_Cu_BS"/>
</dbReference>
<dbReference type="PROSITE" id="PS00080">
    <property type="entry name" value="MULTICOPPER_OXIDASE2"/>
    <property type="match status" value="1"/>
</dbReference>
<dbReference type="PANTHER" id="PTHR11709">
    <property type="entry name" value="MULTI-COPPER OXIDASE"/>
    <property type="match status" value="1"/>
</dbReference>
<feature type="domain" description="Plastocyanin-like" evidence="8">
    <location>
        <begin position="57"/>
        <end position="161"/>
    </location>
</feature>
<dbReference type="EMBL" id="JAAVUN010000027">
    <property type="protein sequence ID" value="NKE10478.1"/>
    <property type="molecule type" value="Genomic_DNA"/>
</dbReference>
<dbReference type="GO" id="GO:0016491">
    <property type="term" value="F:oxidoreductase activity"/>
    <property type="evidence" value="ECO:0007669"/>
    <property type="project" value="UniProtKB-KW"/>
</dbReference>
<feature type="domain" description="Plastocyanin-like" evidence="6">
    <location>
        <begin position="247"/>
        <end position="346"/>
    </location>
</feature>
<dbReference type="GO" id="GO:0005507">
    <property type="term" value="F:copper ion binding"/>
    <property type="evidence" value="ECO:0007669"/>
    <property type="project" value="InterPro"/>
</dbReference>
<dbReference type="Pfam" id="PF07731">
    <property type="entry name" value="Cu-oxidase_2"/>
    <property type="match status" value="1"/>
</dbReference>
<dbReference type="PANTHER" id="PTHR11709:SF394">
    <property type="entry name" value="FI03373P-RELATED"/>
    <property type="match status" value="1"/>
</dbReference>
<feature type="domain" description="Plastocyanin-like" evidence="7">
    <location>
        <begin position="390"/>
        <end position="496"/>
    </location>
</feature>
<dbReference type="InterPro" id="IPR006311">
    <property type="entry name" value="TAT_signal"/>
</dbReference>
<evidence type="ECO:0000259" key="6">
    <source>
        <dbReference type="Pfam" id="PF00394"/>
    </source>
</evidence>
<keyword evidence="2" id="KW-0560">Oxidoreductase</keyword>